<dbReference type="InterPro" id="IPR050282">
    <property type="entry name" value="Cycloisomerase_2"/>
</dbReference>
<dbReference type="PANTHER" id="PTHR30344">
    <property type="entry name" value="6-PHOSPHOGLUCONOLACTONASE-RELATED"/>
    <property type="match status" value="1"/>
</dbReference>
<dbReference type="Pfam" id="PF10282">
    <property type="entry name" value="Lactonase"/>
    <property type="match status" value="1"/>
</dbReference>
<dbReference type="Gene3D" id="2.130.10.10">
    <property type="entry name" value="YVTN repeat-like/Quinoprotein amine dehydrogenase"/>
    <property type="match status" value="1"/>
</dbReference>
<dbReference type="GO" id="GO:0017057">
    <property type="term" value="F:6-phosphogluconolactonase activity"/>
    <property type="evidence" value="ECO:0007669"/>
    <property type="project" value="TreeGrafter"/>
</dbReference>
<comment type="similarity">
    <text evidence="1">Belongs to the cycloisomerase 2 family.</text>
</comment>
<accession>A0A1H1PYU5</accession>
<gene>
    <name evidence="3" type="ORF">SAMN04489860_0941</name>
</gene>
<protein>
    <submittedName>
        <fullName evidence="3">6-phosphogluconolactonase, cycloisomerase 2 family</fullName>
    </submittedName>
</protein>
<dbReference type="GO" id="GO:0016853">
    <property type="term" value="F:isomerase activity"/>
    <property type="evidence" value="ECO:0007669"/>
    <property type="project" value="UniProtKB-KW"/>
</dbReference>
<evidence type="ECO:0000256" key="2">
    <source>
        <dbReference type="SAM" id="MobiDB-lite"/>
    </source>
</evidence>
<keyword evidence="3" id="KW-0413">Isomerase</keyword>
<sequence>MTSETTPRIPSVPLWVGTVPLWIGTFPAAGLGTEPDRGEGVWRVDVDAATGAFTAPVQVVTAPSPSFLALHPSGRTLYAASETDTGVAVVLAVDAARESLEPVTSVPTGGPSPCHVSATPDTVWLANYGGGSVARFPVDEDGLPLATSSVDQHEGSGPDADRQEGPHAHFVAPVRDEVWSADLGTDQLVRYTPDGAVIGAVQMLAGTGPRHFVHVPGAVLVVGELDPAVFVVSLGDEETAEPTVTHTYPLGSATSEPRPYPSHVALSQDGSRLYVAVRGADTIVAYAVETSGTEVSLRALAESPIGGAWPRHFAVVAGPTADDDGDLVVVAQQNGDELTSLRVDRVTGRARVLGSVSLPAPGCVLVDSVEG</sequence>
<dbReference type="InterPro" id="IPR019405">
    <property type="entry name" value="Lactonase_7-beta_prop"/>
</dbReference>
<dbReference type="Proteomes" id="UP000185663">
    <property type="component" value="Chromosome I"/>
</dbReference>
<dbReference type="EMBL" id="LT629776">
    <property type="protein sequence ID" value="SDS16395.1"/>
    <property type="molecule type" value="Genomic_DNA"/>
</dbReference>
<feature type="compositionally biased region" description="Basic and acidic residues" evidence="2">
    <location>
        <begin position="151"/>
        <end position="164"/>
    </location>
</feature>
<dbReference type="RefSeq" id="WP_083371766.1">
    <property type="nucleotide sequence ID" value="NZ_LT629776.1"/>
</dbReference>
<proteinExistence type="inferred from homology"/>
<evidence type="ECO:0000313" key="4">
    <source>
        <dbReference type="Proteomes" id="UP000185663"/>
    </source>
</evidence>
<keyword evidence="4" id="KW-1185">Reference proteome</keyword>
<reference evidence="3 4" key="1">
    <citation type="submission" date="2016-10" db="EMBL/GenBank/DDBJ databases">
        <authorList>
            <person name="de Groot N.N."/>
        </authorList>
    </citation>
    <scope>NUCLEOTIDE SEQUENCE [LARGE SCALE GENOMIC DNA]</scope>
    <source>
        <strain evidence="3 4">DSM 22126</strain>
    </source>
</reference>
<dbReference type="InterPro" id="IPR011048">
    <property type="entry name" value="Haem_d1_sf"/>
</dbReference>
<dbReference type="OrthoDB" id="9790815at2"/>
<dbReference type="AlphaFoldDB" id="A0A1H1PYU5"/>
<dbReference type="PANTHER" id="PTHR30344:SF1">
    <property type="entry name" value="6-PHOSPHOGLUCONOLACTONASE"/>
    <property type="match status" value="1"/>
</dbReference>
<dbReference type="STRING" id="545619.SAMN04489860_0941"/>
<name>A0A1H1PYU5_9CELL</name>
<dbReference type="eggNOG" id="COG2706">
    <property type="taxonomic scope" value="Bacteria"/>
</dbReference>
<organism evidence="3 4">
    <name type="scientific">Paraoerskovia marina</name>
    <dbReference type="NCBI Taxonomy" id="545619"/>
    <lineage>
        <taxon>Bacteria</taxon>
        <taxon>Bacillati</taxon>
        <taxon>Actinomycetota</taxon>
        <taxon>Actinomycetes</taxon>
        <taxon>Micrococcales</taxon>
        <taxon>Cellulomonadaceae</taxon>
        <taxon>Paraoerskovia</taxon>
    </lineage>
</organism>
<dbReference type="SUPFAM" id="SSF51004">
    <property type="entry name" value="C-terminal (heme d1) domain of cytochrome cd1-nitrite reductase"/>
    <property type="match status" value="1"/>
</dbReference>
<evidence type="ECO:0000256" key="1">
    <source>
        <dbReference type="ARBA" id="ARBA00005564"/>
    </source>
</evidence>
<evidence type="ECO:0000313" key="3">
    <source>
        <dbReference type="EMBL" id="SDS16395.1"/>
    </source>
</evidence>
<dbReference type="InterPro" id="IPR015943">
    <property type="entry name" value="WD40/YVTN_repeat-like_dom_sf"/>
</dbReference>
<feature type="region of interest" description="Disordered" evidence="2">
    <location>
        <begin position="144"/>
        <end position="164"/>
    </location>
</feature>